<dbReference type="EMBL" id="CP012670">
    <property type="protein sequence ID" value="AUX27773.1"/>
    <property type="molecule type" value="Genomic_DNA"/>
</dbReference>
<protein>
    <submittedName>
        <fullName evidence="2">Uncharacterized protein</fullName>
    </submittedName>
</protein>
<evidence type="ECO:0000256" key="1">
    <source>
        <dbReference type="SAM" id="MobiDB-lite"/>
    </source>
</evidence>
<evidence type="ECO:0000313" key="2">
    <source>
        <dbReference type="EMBL" id="AUX27773.1"/>
    </source>
</evidence>
<evidence type="ECO:0000313" key="3">
    <source>
        <dbReference type="Proteomes" id="UP000295781"/>
    </source>
</evidence>
<name>A0A4P2QF04_SORCE</name>
<accession>A0A4P2QF04</accession>
<proteinExistence type="predicted"/>
<organism evidence="2 3">
    <name type="scientific">Sorangium cellulosum</name>
    <name type="common">Polyangium cellulosum</name>
    <dbReference type="NCBI Taxonomy" id="56"/>
    <lineage>
        <taxon>Bacteria</taxon>
        <taxon>Pseudomonadati</taxon>
        <taxon>Myxococcota</taxon>
        <taxon>Polyangia</taxon>
        <taxon>Polyangiales</taxon>
        <taxon>Polyangiaceae</taxon>
        <taxon>Sorangium</taxon>
    </lineage>
</organism>
<sequence length="377" mass="41127">MEASLRALLRAVPILGLGVLAGCGERDKTTAAADARRPPVLLQFDGYVYVPVNTSDFKLLERVRAQTRSVFTGLRRSRVMVSRREVQGPSAESFTREAVTVVDAATGKRELALRVRYRYVARPEVANRIGDREELALALLHREDDTVAERVMEECAATPERSRGNTSAISIDFDPSLPRCKAAIEAEQAAIDAARAKVLELAGAAPDAAEGAVVPVEEVRRVYLPVTVTLERRARQRREIAPRYVPLDRPEEAPAVAGAEGAGADEELAPARVIIDPDLSSQRTPEEQALKAEGALLPESAAGQGRGASRAERRSEADVAVMSPAVVQAQQRKAEPTNERFEIPFETLADPKFLVVWLSLLMAYPILRGDPRGRKRG</sequence>
<dbReference type="PROSITE" id="PS51257">
    <property type="entry name" value="PROKAR_LIPOPROTEIN"/>
    <property type="match status" value="1"/>
</dbReference>
<reference evidence="2 3" key="1">
    <citation type="submission" date="2015-09" db="EMBL/GenBank/DDBJ databases">
        <title>Sorangium comparison.</title>
        <authorList>
            <person name="Zaburannyi N."/>
            <person name="Bunk B."/>
            <person name="Overmann J."/>
            <person name="Mueller R."/>
        </authorList>
    </citation>
    <scope>NUCLEOTIDE SEQUENCE [LARGE SCALE GENOMIC DNA]</scope>
    <source>
        <strain evidence="2 3">So ceGT47</strain>
    </source>
</reference>
<dbReference type="RefSeq" id="WP_129356245.1">
    <property type="nucleotide sequence ID" value="NZ_CP012670.1"/>
</dbReference>
<dbReference type="AlphaFoldDB" id="A0A4P2QF04"/>
<gene>
    <name evidence="2" type="ORF">SOCEGT47_083710</name>
</gene>
<dbReference type="Proteomes" id="UP000295781">
    <property type="component" value="Chromosome"/>
</dbReference>
<feature type="region of interest" description="Disordered" evidence="1">
    <location>
        <begin position="277"/>
        <end position="319"/>
    </location>
</feature>
<dbReference type="OrthoDB" id="5500700at2"/>